<evidence type="ECO:0000256" key="1">
    <source>
        <dbReference type="ARBA" id="ARBA00009580"/>
    </source>
</evidence>
<dbReference type="Pfam" id="PF13350">
    <property type="entry name" value="Y_phosphatase3"/>
    <property type="match status" value="1"/>
</dbReference>
<dbReference type="PROSITE" id="PS00383">
    <property type="entry name" value="TYR_PHOSPHATASE_1"/>
    <property type="match status" value="1"/>
</dbReference>
<evidence type="ECO:0000259" key="2">
    <source>
        <dbReference type="PROSITE" id="PS50056"/>
    </source>
</evidence>
<accession>A0A5J5IXW7</accession>
<organism evidence="3 4">
    <name type="scientific">Microbacterium rhizomatis</name>
    <dbReference type="NCBI Taxonomy" id="1631477"/>
    <lineage>
        <taxon>Bacteria</taxon>
        <taxon>Bacillati</taxon>
        <taxon>Actinomycetota</taxon>
        <taxon>Actinomycetes</taxon>
        <taxon>Micrococcales</taxon>
        <taxon>Microbacteriaceae</taxon>
        <taxon>Microbacterium</taxon>
    </lineage>
</organism>
<dbReference type="SUPFAM" id="SSF52799">
    <property type="entry name" value="(Phosphotyrosine protein) phosphatases II"/>
    <property type="match status" value="1"/>
</dbReference>
<comment type="similarity">
    <text evidence="1">Belongs to the protein-tyrosine phosphatase family.</text>
</comment>
<proteinExistence type="inferred from homology"/>
<protein>
    <submittedName>
        <fullName evidence="3">Tyrosine-protein phosphatase</fullName>
    </submittedName>
</protein>
<dbReference type="InterPro" id="IPR016130">
    <property type="entry name" value="Tyr_Pase_AS"/>
</dbReference>
<sequence length="276" mass="28637">MTSKGAEVRITASFLQGTFNSRGLGGFGTVDGGVLASGVLYRSDALSGLTGQGLQALADHRIGTVIDLRTEAERARAADRLPCDGSVRLVPLPVQGGAMDELVQKLLPAGEHAALSEEEIAGIVEQVPTLEELYVAILGSSATEFADIARTVVAASGSERPGVLLHCTAGKDRTGLAAAILLLVANVPRNVIVEDYVRTGRNLAGTIAEALISLITTLGVPLTPRLRALATESPASAIEAAMDWITSEHGDAAGYLRTGGMTTAEIKKLTQTLRAT</sequence>
<dbReference type="PANTHER" id="PTHR31126">
    <property type="entry name" value="TYROSINE-PROTEIN PHOSPHATASE"/>
    <property type="match status" value="1"/>
</dbReference>
<evidence type="ECO:0000313" key="4">
    <source>
        <dbReference type="Proteomes" id="UP000325827"/>
    </source>
</evidence>
<dbReference type="GO" id="GO:0004721">
    <property type="term" value="F:phosphoprotein phosphatase activity"/>
    <property type="evidence" value="ECO:0007669"/>
    <property type="project" value="InterPro"/>
</dbReference>
<dbReference type="EMBL" id="VYSA01000004">
    <property type="protein sequence ID" value="KAA9105856.1"/>
    <property type="molecule type" value="Genomic_DNA"/>
</dbReference>
<dbReference type="InterPro" id="IPR000387">
    <property type="entry name" value="Tyr_Pase_dom"/>
</dbReference>
<reference evidence="4" key="1">
    <citation type="submission" date="2019-09" db="EMBL/GenBank/DDBJ databases">
        <title>Mumia zhuanghuii sp. nov. isolated from the intestinal contents of plateau pika (Ochotona curzoniae) in the Qinghai-Tibet plateau of China.</title>
        <authorList>
            <person name="Tian Z."/>
        </authorList>
    </citation>
    <scope>NUCLEOTIDE SEQUENCE [LARGE SCALE GENOMIC DNA]</scope>
    <source>
        <strain evidence="4">JCM 30598</strain>
    </source>
</reference>
<dbReference type="InterPro" id="IPR029021">
    <property type="entry name" value="Prot-tyrosine_phosphatase-like"/>
</dbReference>
<feature type="domain" description="Tyrosine specific protein phosphatases" evidence="2">
    <location>
        <begin position="143"/>
        <end position="202"/>
    </location>
</feature>
<gene>
    <name evidence="3" type="ORF">F6B43_15935</name>
</gene>
<keyword evidence="4" id="KW-1185">Reference proteome</keyword>
<evidence type="ECO:0000313" key="3">
    <source>
        <dbReference type="EMBL" id="KAA9105856.1"/>
    </source>
</evidence>
<comment type="caution">
    <text evidence="3">The sequence shown here is derived from an EMBL/GenBank/DDBJ whole genome shotgun (WGS) entry which is preliminary data.</text>
</comment>
<dbReference type="Gene3D" id="3.90.190.10">
    <property type="entry name" value="Protein tyrosine phosphatase superfamily"/>
    <property type="match status" value="1"/>
</dbReference>
<dbReference type="AlphaFoldDB" id="A0A5J5IXW7"/>
<name>A0A5J5IXW7_9MICO</name>
<dbReference type="OrthoDB" id="1188001at2"/>
<dbReference type="InterPro" id="IPR026893">
    <property type="entry name" value="Tyr/Ser_Pase_IphP-type"/>
</dbReference>
<dbReference type="RefSeq" id="WP_150449998.1">
    <property type="nucleotide sequence ID" value="NZ_VYSA01000004.1"/>
</dbReference>
<dbReference type="Proteomes" id="UP000325827">
    <property type="component" value="Unassembled WGS sequence"/>
</dbReference>
<dbReference type="PANTHER" id="PTHR31126:SF1">
    <property type="entry name" value="TYROSINE SPECIFIC PROTEIN PHOSPHATASES DOMAIN-CONTAINING PROTEIN"/>
    <property type="match status" value="1"/>
</dbReference>
<dbReference type="PROSITE" id="PS50056">
    <property type="entry name" value="TYR_PHOSPHATASE_2"/>
    <property type="match status" value="1"/>
</dbReference>